<dbReference type="Proteomes" id="UP001565368">
    <property type="component" value="Unassembled WGS sequence"/>
</dbReference>
<accession>A0ABR3QC86</accession>
<protein>
    <submittedName>
        <fullName evidence="2">Uncharacterized protein</fullName>
    </submittedName>
</protein>
<keyword evidence="3" id="KW-1185">Reference proteome</keyword>
<evidence type="ECO:0000313" key="3">
    <source>
        <dbReference type="Proteomes" id="UP001565368"/>
    </source>
</evidence>
<evidence type="ECO:0000256" key="1">
    <source>
        <dbReference type="SAM" id="MobiDB-lite"/>
    </source>
</evidence>
<feature type="compositionally biased region" description="Polar residues" evidence="1">
    <location>
        <begin position="58"/>
        <end position="69"/>
    </location>
</feature>
<evidence type="ECO:0000313" key="2">
    <source>
        <dbReference type="EMBL" id="KAL1412346.1"/>
    </source>
</evidence>
<sequence length="286" mass="31515">MGSLGFNPPLVPIVTLAQGMGGVVIPGPFSPATLHVLDEVLVQIGYFTHPPSDGTARPSPSSGRTANIEQQEREAVNTRRPFITEPPALYWSARSMAPRAHGTVYVEDPHHPGVLVAIQRAARAYTPADGWARVVVHSAALAAGFVKGAQFLDWWRRIDETGLRLYLVHLVLTDCRLRFQTPCFEHFMEERMLVFDQAFDYMKATCQHVWVDEAAFREAAYRLAMAAVALTFLPDDCTEEWPADEMPERIELADLGVYGEPVSQHYAAQDVGARGDAPAGMGLATQ</sequence>
<feature type="region of interest" description="Disordered" evidence="1">
    <location>
        <begin position="51"/>
        <end position="73"/>
    </location>
</feature>
<organism evidence="2 3">
    <name type="scientific">Vanrija albida</name>
    <dbReference type="NCBI Taxonomy" id="181172"/>
    <lineage>
        <taxon>Eukaryota</taxon>
        <taxon>Fungi</taxon>
        <taxon>Dikarya</taxon>
        <taxon>Basidiomycota</taxon>
        <taxon>Agaricomycotina</taxon>
        <taxon>Tremellomycetes</taxon>
        <taxon>Trichosporonales</taxon>
        <taxon>Trichosporonaceae</taxon>
        <taxon>Vanrija</taxon>
    </lineage>
</organism>
<name>A0ABR3QC86_9TREE</name>
<proteinExistence type="predicted"/>
<dbReference type="GeneID" id="95981133"/>
<dbReference type="RefSeq" id="XP_069212290.1">
    <property type="nucleotide sequence ID" value="XM_069348746.1"/>
</dbReference>
<gene>
    <name evidence="2" type="ORF">Q8F55_000090</name>
</gene>
<comment type="caution">
    <text evidence="2">The sequence shown here is derived from an EMBL/GenBank/DDBJ whole genome shotgun (WGS) entry which is preliminary data.</text>
</comment>
<reference evidence="2 3" key="1">
    <citation type="submission" date="2023-08" db="EMBL/GenBank/DDBJ databases">
        <title>Annotated Genome Sequence of Vanrija albida AlHP1.</title>
        <authorList>
            <person name="Herzog R."/>
        </authorList>
    </citation>
    <scope>NUCLEOTIDE SEQUENCE [LARGE SCALE GENOMIC DNA]</scope>
    <source>
        <strain evidence="2 3">AlHP1</strain>
    </source>
</reference>
<dbReference type="EMBL" id="JBBXJM010000001">
    <property type="protein sequence ID" value="KAL1412346.1"/>
    <property type="molecule type" value="Genomic_DNA"/>
</dbReference>